<gene>
    <name evidence="1" type="ORF">SAMN02745150_00625</name>
</gene>
<name>A0A1I1DRS0_BREAD</name>
<sequence>MINNEISKIHPILEESVKEFPKKARLSYALFPLYEAEVIRDVFEVAILGNKHLSLDKYKRNYRERSYNKNKKPSKLMKTERYTIEAIVDKDELMGAVDIHKALILKEERLELGYEDLMNSLEYEQMKLVCNKETFETIGHFREPEAAQKWDHKDSNPIEHIAYAKQTIKSKIGFYPNTVIISDPVWQKLRYKKNLLDAVPFTQVRAGLTPEDFGHIIEVERVIIADSMIQTEGNMEFIWSQDVILAYVPTQIISLDKPSFGVTIRCPLTNENFRQWTDESSSTQITAIDEYIAWGVCNYEAGFFFKNVIG</sequence>
<accession>A0A1I1DRS0</accession>
<dbReference type="Gene3D" id="3.90.1690.10">
    <property type="entry name" value="phage-related protein like domain"/>
    <property type="match status" value="1"/>
</dbReference>
<dbReference type="STRING" id="34097.SAMN02745150_00625"/>
<dbReference type="RefSeq" id="WP_092318526.1">
    <property type="nucleotide sequence ID" value="NZ_FOKY01000002.1"/>
</dbReference>
<keyword evidence="2" id="KW-1185">Reference proteome</keyword>
<evidence type="ECO:0000313" key="2">
    <source>
        <dbReference type="Proteomes" id="UP000240042"/>
    </source>
</evidence>
<organism evidence="1 2">
    <name type="scientific">Brevinema andersonii</name>
    <dbReference type="NCBI Taxonomy" id="34097"/>
    <lineage>
        <taxon>Bacteria</taxon>
        <taxon>Pseudomonadati</taxon>
        <taxon>Spirochaetota</taxon>
        <taxon>Spirochaetia</taxon>
        <taxon>Brevinematales</taxon>
        <taxon>Brevinemataceae</taxon>
        <taxon>Brevinema</taxon>
    </lineage>
</organism>
<proteinExistence type="predicted"/>
<dbReference type="EMBL" id="FOKY01000002">
    <property type="protein sequence ID" value="SFB75390.1"/>
    <property type="molecule type" value="Genomic_DNA"/>
</dbReference>
<dbReference type="OrthoDB" id="2680146at2"/>
<reference evidence="2" key="1">
    <citation type="submission" date="2016-10" db="EMBL/GenBank/DDBJ databases">
        <authorList>
            <person name="Varghese N."/>
            <person name="Submissions S."/>
        </authorList>
    </citation>
    <scope>NUCLEOTIDE SEQUENCE [LARGE SCALE GENOMIC DNA]</scope>
    <source>
        <strain evidence="2">ATCC 43811</strain>
    </source>
</reference>
<dbReference type="InterPro" id="IPR053738">
    <property type="entry name" value="Lambda_capsid_assembly"/>
</dbReference>
<dbReference type="AlphaFoldDB" id="A0A1I1DRS0"/>
<evidence type="ECO:0000313" key="1">
    <source>
        <dbReference type="EMBL" id="SFB75390.1"/>
    </source>
</evidence>
<dbReference type="Proteomes" id="UP000240042">
    <property type="component" value="Unassembled WGS sequence"/>
</dbReference>
<evidence type="ECO:0008006" key="3">
    <source>
        <dbReference type="Google" id="ProtNLM"/>
    </source>
</evidence>
<protein>
    <recommendedName>
        <fullName evidence="3">Phage major capsid protein E</fullName>
    </recommendedName>
</protein>